<name>A0ABT2HY41_9MICO</name>
<accession>A0ABT2HY41</accession>
<dbReference type="Pfam" id="PF02104">
    <property type="entry name" value="SURF1"/>
    <property type="match status" value="1"/>
</dbReference>
<comment type="caution">
    <text evidence="2">The sequence shown here is derived from an EMBL/GenBank/DDBJ whole genome shotgun (WGS) entry which is preliminary data.</text>
</comment>
<feature type="transmembrane region" description="Helical" evidence="1">
    <location>
        <begin position="229"/>
        <end position="250"/>
    </location>
</feature>
<evidence type="ECO:0000256" key="1">
    <source>
        <dbReference type="RuleBase" id="RU363076"/>
    </source>
</evidence>
<comment type="similarity">
    <text evidence="1">Belongs to the SURF1 family.</text>
</comment>
<protein>
    <recommendedName>
        <fullName evidence="1">SURF1-like protein</fullName>
    </recommendedName>
</protein>
<evidence type="ECO:0000313" key="3">
    <source>
        <dbReference type="Proteomes" id="UP001525379"/>
    </source>
</evidence>
<dbReference type="RefSeq" id="WP_217995467.1">
    <property type="nucleotide sequence ID" value="NZ_JALXSQ010000031.1"/>
</dbReference>
<sequence length="295" mass="32012">MKPKWLLMLTLVLAVAAIFAALAQWQISSAIASLAHRSTHTVNEQPTPLGEHLKPQQSLYERSIGAVVSFEGVLDAADVEVLPNRLQGATDGWWIISRAHVSDDGDGLAGDAAKPTELPGLAVALAWAPDEPTAVAAAETLRTQIASGAADARPFTGILEYGQAPAAPDNGRDPLGLEQMSPAYLVNRWETPSPSAYSAYVTVKSGVELPAGTEAIQQQLVDAGGELNWLNIFYAAEWIIFALFAFYLWWRLVRDDYAREHVSAPSRAELEAEIRRERLRALRAAREGIDPGTYS</sequence>
<gene>
    <name evidence="2" type="ORF">M3D15_07845</name>
</gene>
<comment type="subcellular location">
    <subcellularLocation>
        <location evidence="1">Cell membrane</location>
        <topology evidence="1">Multi-pass membrane protein</topology>
    </subcellularLocation>
</comment>
<dbReference type="InterPro" id="IPR002994">
    <property type="entry name" value="Surf1/Shy1"/>
</dbReference>
<keyword evidence="1" id="KW-0472">Membrane</keyword>
<organism evidence="2 3">
    <name type="scientific">Pseudoclavibacter albus</name>
    <dbReference type="NCBI Taxonomy" id="272241"/>
    <lineage>
        <taxon>Bacteria</taxon>
        <taxon>Bacillati</taxon>
        <taxon>Actinomycetota</taxon>
        <taxon>Actinomycetes</taxon>
        <taxon>Micrococcales</taxon>
        <taxon>Microbacteriaceae</taxon>
        <taxon>Pseudoclavibacter</taxon>
    </lineage>
</organism>
<dbReference type="Proteomes" id="UP001525379">
    <property type="component" value="Unassembled WGS sequence"/>
</dbReference>
<reference evidence="2 3" key="1">
    <citation type="submission" date="2022-04" db="EMBL/GenBank/DDBJ databases">
        <title>Human microbiome associated bacterial genomes.</title>
        <authorList>
            <person name="Sandstrom S."/>
            <person name="Salamzade R."/>
            <person name="Kalan L.R."/>
        </authorList>
    </citation>
    <scope>NUCLEOTIDE SEQUENCE [LARGE SCALE GENOMIC DNA]</scope>
    <source>
        <strain evidence="3">p3-SID1799</strain>
    </source>
</reference>
<keyword evidence="1" id="KW-0812">Transmembrane</keyword>
<keyword evidence="3" id="KW-1185">Reference proteome</keyword>
<keyword evidence="1" id="KW-1133">Transmembrane helix</keyword>
<evidence type="ECO:0000313" key="2">
    <source>
        <dbReference type="EMBL" id="MCT2043241.1"/>
    </source>
</evidence>
<dbReference type="EMBL" id="JALXSQ010000031">
    <property type="protein sequence ID" value="MCT2043241.1"/>
    <property type="molecule type" value="Genomic_DNA"/>
</dbReference>
<comment type="caution">
    <text evidence="1">Lacks conserved residue(s) required for the propagation of feature annotation.</text>
</comment>
<proteinExistence type="inferred from homology"/>
<keyword evidence="1" id="KW-1003">Cell membrane</keyword>